<evidence type="ECO:0000259" key="1">
    <source>
        <dbReference type="Pfam" id="PF09037"/>
    </source>
</evidence>
<accession>A0A7S9DWB8</accession>
<proteinExistence type="predicted"/>
<dbReference type="Proteomes" id="UP000595095">
    <property type="component" value="Chromosome"/>
</dbReference>
<dbReference type="GO" id="GO:0016740">
    <property type="term" value="F:transferase activity"/>
    <property type="evidence" value="ECO:0007669"/>
    <property type="project" value="UniProtKB-KW"/>
</dbReference>
<reference evidence="2 3" key="1">
    <citation type="submission" date="2020-11" db="EMBL/GenBank/DDBJ databases">
        <title>Complete genome sequence for Salinimonas sp. strain G2-b.</title>
        <authorList>
            <person name="Park S.-J."/>
        </authorList>
    </citation>
    <scope>NUCLEOTIDE SEQUENCE [LARGE SCALE GENOMIC DNA]</scope>
    <source>
        <strain evidence="2 3">G2-b</strain>
    </source>
</reference>
<sequence length="264" mass="29983">MALYEDQFSEEHDFSQQTETRKTLIIASTVRSGSHMLGHVLHQTGGFGFPLEYGNKQNLEQWKQQTGETSTSGCLQAIMRRRTSPNGVFGIKVHYSHLPVFGGLAGLSKLFPNPHFVLLTREDVMAQAVSLAVARQTGAWIAQQPQSGVSPRYNFEDIDQGLRRILFENSSWRYTLAASGAKYMELNFAEVKANTANTVLRIADFLEQAIDASRIPITPVTKKQSSELNQQWLNRFVTQFDPADELLRYNRESVWRRVLKKFVK</sequence>
<gene>
    <name evidence="2" type="ORF">IT774_13270</name>
</gene>
<dbReference type="AlphaFoldDB" id="A0A7S9DWB8"/>
<dbReference type="KEGG" id="smaa:IT774_13270"/>
<keyword evidence="2" id="KW-0808">Transferase</keyword>
<name>A0A7S9DWB8_9ALTE</name>
<dbReference type="InterPro" id="IPR024628">
    <property type="entry name" value="Sulfotransferase_Stf0_dom"/>
</dbReference>
<organism evidence="2 3">
    <name type="scientific">Salinimonas marina</name>
    <dbReference type="NCBI Taxonomy" id="2785918"/>
    <lineage>
        <taxon>Bacteria</taxon>
        <taxon>Pseudomonadati</taxon>
        <taxon>Pseudomonadota</taxon>
        <taxon>Gammaproteobacteria</taxon>
        <taxon>Alteromonadales</taxon>
        <taxon>Alteromonadaceae</taxon>
        <taxon>Alteromonas/Salinimonas group</taxon>
        <taxon>Salinimonas</taxon>
    </lineage>
</organism>
<keyword evidence="3" id="KW-1185">Reference proteome</keyword>
<feature type="domain" description="Sulphotransferase Stf0" evidence="1">
    <location>
        <begin position="25"/>
        <end position="237"/>
    </location>
</feature>
<dbReference type="Pfam" id="PF09037">
    <property type="entry name" value="Sulphotransf"/>
    <property type="match status" value="1"/>
</dbReference>
<dbReference type="InterPro" id="IPR027417">
    <property type="entry name" value="P-loop_NTPase"/>
</dbReference>
<protein>
    <submittedName>
        <fullName evidence="2">Stf0 sulfotransferase</fullName>
    </submittedName>
</protein>
<evidence type="ECO:0000313" key="3">
    <source>
        <dbReference type="Proteomes" id="UP000595095"/>
    </source>
</evidence>
<dbReference type="Gene3D" id="3.40.50.300">
    <property type="entry name" value="P-loop containing nucleotide triphosphate hydrolases"/>
    <property type="match status" value="1"/>
</dbReference>
<dbReference type="RefSeq" id="WP_195810184.1">
    <property type="nucleotide sequence ID" value="NZ_CP064795.1"/>
</dbReference>
<dbReference type="EMBL" id="CP064795">
    <property type="protein sequence ID" value="QPG05093.1"/>
    <property type="molecule type" value="Genomic_DNA"/>
</dbReference>
<evidence type="ECO:0000313" key="2">
    <source>
        <dbReference type="EMBL" id="QPG05093.1"/>
    </source>
</evidence>
<dbReference type="SUPFAM" id="SSF52540">
    <property type="entry name" value="P-loop containing nucleoside triphosphate hydrolases"/>
    <property type="match status" value="1"/>
</dbReference>